<protein>
    <submittedName>
        <fullName evidence="2">Uncharacterized protein</fullName>
    </submittedName>
</protein>
<dbReference type="RefSeq" id="WP_328954268.1">
    <property type="nucleotide sequence ID" value="NZ_CP108110.1"/>
</dbReference>
<accession>A0ABZ1TZM7</accession>
<keyword evidence="1" id="KW-1133">Transmembrane helix</keyword>
<evidence type="ECO:0000256" key="1">
    <source>
        <dbReference type="SAM" id="Phobius"/>
    </source>
</evidence>
<sequence length="57" mass="6090">MPPPDRRSGDAATAAACTVLPITLLLALVAWIYPVLKHHHVPRPTPTPVTSTSPTPR</sequence>
<name>A0ABZ1TZM7_9ACTN</name>
<keyword evidence="1" id="KW-0472">Membrane</keyword>
<gene>
    <name evidence="2" type="ORF">OHA16_09765</name>
</gene>
<evidence type="ECO:0000313" key="2">
    <source>
        <dbReference type="EMBL" id="WUQ83234.1"/>
    </source>
</evidence>
<dbReference type="EMBL" id="CP108110">
    <property type="protein sequence ID" value="WUQ83234.1"/>
    <property type="molecule type" value="Genomic_DNA"/>
</dbReference>
<evidence type="ECO:0000313" key="3">
    <source>
        <dbReference type="Proteomes" id="UP001432222"/>
    </source>
</evidence>
<keyword evidence="1" id="KW-0812">Transmembrane</keyword>
<keyword evidence="3" id="KW-1185">Reference proteome</keyword>
<reference evidence="2" key="1">
    <citation type="submission" date="2022-10" db="EMBL/GenBank/DDBJ databases">
        <title>The complete genomes of actinobacterial strains from the NBC collection.</title>
        <authorList>
            <person name="Joergensen T.S."/>
            <person name="Alvarez Arevalo M."/>
            <person name="Sterndorff E.B."/>
            <person name="Faurdal D."/>
            <person name="Vuksanovic O."/>
            <person name="Mourched A.-S."/>
            <person name="Charusanti P."/>
            <person name="Shaw S."/>
            <person name="Blin K."/>
            <person name="Weber T."/>
        </authorList>
    </citation>
    <scope>NUCLEOTIDE SEQUENCE</scope>
    <source>
        <strain evidence="2">NBC_00222</strain>
    </source>
</reference>
<organism evidence="2 3">
    <name type="scientific">Kitasatospora purpeofusca</name>
    <dbReference type="NCBI Taxonomy" id="67352"/>
    <lineage>
        <taxon>Bacteria</taxon>
        <taxon>Bacillati</taxon>
        <taxon>Actinomycetota</taxon>
        <taxon>Actinomycetes</taxon>
        <taxon>Kitasatosporales</taxon>
        <taxon>Streptomycetaceae</taxon>
        <taxon>Kitasatospora</taxon>
    </lineage>
</organism>
<proteinExistence type="predicted"/>
<feature type="transmembrane region" description="Helical" evidence="1">
    <location>
        <begin position="12"/>
        <end position="33"/>
    </location>
</feature>
<dbReference type="Proteomes" id="UP001432222">
    <property type="component" value="Chromosome"/>
</dbReference>